<reference evidence="1" key="2">
    <citation type="journal article" date="2015" name="Fish Shellfish Immunol.">
        <title>Early steps in the European eel (Anguilla anguilla)-Vibrio vulnificus interaction in the gills: Role of the RtxA13 toxin.</title>
        <authorList>
            <person name="Callol A."/>
            <person name="Pajuelo D."/>
            <person name="Ebbesson L."/>
            <person name="Teles M."/>
            <person name="MacKenzie S."/>
            <person name="Amaro C."/>
        </authorList>
    </citation>
    <scope>NUCLEOTIDE SEQUENCE</scope>
</reference>
<proteinExistence type="predicted"/>
<dbReference type="AlphaFoldDB" id="A0A0E9XRY1"/>
<evidence type="ECO:0000313" key="1">
    <source>
        <dbReference type="EMBL" id="JAI05498.1"/>
    </source>
</evidence>
<reference evidence="1" key="1">
    <citation type="submission" date="2014-11" db="EMBL/GenBank/DDBJ databases">
        <authorList>
            <person name="Amaro Gonzalez C."/>
        </authorList>
    </citation>
    <scope>NUCLEOTIDE SEQUENCE</scope>
</reference>
<accession>A0A0E9XRY1</accession>
<protein>
    <submittedName>
        <fullName evidence="1">Uncharacterized protein</fullName>
    </submittedName>
</protein>
<sequence length="24" mass="2962">MMEFESNSRQNLLTFCMSVVYLYR</sequence>
<dbReference type="EMBL" id="GBXM01003080">
    <property type="protein sequence ID" value="JAI05498.1"/>
    <property type="molecule type" value="Transcribed_RNA"/>
</dbReference>
<organism evidence="1">
    <name type="scientific">Anguilla anguilla</name>
    <name type="common">European freshwater eel</name>
    <name type="synonym">Muraena anguilla</name>
    <dbReference type="NCBI Taxonomy" id="7936"/>
    <lineage>
        <taxon>Eukaryota</taxon>
        <taxon>Metazoa</taxon>
        <taxon>Chordata</taxon>
        <taxon>Craniata</taxon>
        <taxon>Vertebrata</taxon>
        <taxon>Euteleostomi</taxon>
        <taxon>Actinopterygii</taxon>
        <taxon>Neopterygii</taxon>
        <taxon>Teleostei</taxon>
        <taxon>Anguilliformes</taxon>
        <taxon>Anguillidae</taxon>
        <taxon>Anguilla</taxon>
    </lineage>
</organism>
<name>A0A0E9XRY1_ANGAN</name>